<keyword evidence="5 8" id="KW-0210">Decarboxylase</keyword>
<feature type="binding site" evidence="8">
    <location>
        <position position="166"/>
    </location>
    <ligand>
        <name>substrate</name>
    </ligand>
</feature>
<comment type="pathway">
    <text evidence="1 8 9">Porphyrin-containing compound metabolism; protoporphyrin-IX biosynthesis; coproporphyrinogen-III from 5-aminolevulinate: step 4/4.</text>
</comment>
<evidence type="ECO:0000256" key="3">
    <source>
        <dbReference type="ARBA" id="ARBA00011738"/>
    </source>
</evidence>
<dbReference type="PROSITE" id="PS00907">
    <property type="entry name" value="UROD_2"/>
    <property type="match status" value="1"/>
</dbReference>
<dbReference type="EC" id="4.1.1.37" evidence="4 8"/>
<evidence type="ECO:0000313" key="14">
    <source>
        <dbReference type="Proteomes" id="UP000050465"/>
    </source>
</evidence>
<comment type="subcellular location">
    <subcellularLocation>
        <location evidence="8">Cytoplasm</location>
    </subcellularLocation>
</comment>
<evidence type="ECO:0000259" key="12">
    <source>
        <dbReference type="PROSITE" id="PS00907"/>
    </source>
</evidence>
<dbReference type="PROSITE" id="PS00906">
    <property type="entry name" value="UROD_1"/>
    <property type="match status" value="1"/>
</dbReference>
<evidence type="ECO:0000256" key="10">
    <source>
        <dbReference type="RuleBase" id="RU004169"/>
    </source>
</evidence>
<gene>
    <name evidence="13" type="primary">hemE-2</name>
    <name evidence="8" type="synonym">hemE</name>
    <name evidence="13" type="ORF">HLUCCA11_24080</name>
</gene>
<dbReference type="GO" id="GO:0006782">
    <property type="term" value="P:protoporphyrinogen IX biosynthetic process"/>
    <property type="evidence" value="ECO:0007669"/>
    <property type="project" value="UniProtKB-UniRule"/>
</dbReference>
<comment type="caution">
    <text evidence="13">The sequence shown here is derived from an EMBL/GenBank/DDBJ whole genome shotgun (WGS) entry which is preliminary data.</text>
</comment>
<dbReference type="GO" id="GO:0004853">
    <property type="term" value="F:uroporphyrinogen decarboxylase activity"/>
    <property type="evidence" value="ECO:0007669"/>
    <property type="project" value="UniProtKB-UniRule"/>
</dbReference>
<feature type="site" description="Transition state stabilizer" evidence="8">
    <location>
        <position position="89"/>
    </location>
</feature>
<evidence type="ECO:0000256" key="7">
    <source>
        <dbReference type="ARBA" id="ARBA00023244"/>
    </source>
</evidence>
<keyword evidence="7 8" id="KW-0627">Porphyrin biosynthesis</keyword>
<name>A0A0P7ZFE3_9CYAN</name>
<dbReference type="STRING" id="1666911.HLUCCA11_24080"/>
<dbReference type="GO" id="GO:0005737">
    <property type="term" value="C:cytoplasm"/>
    <property type="evidence" value="ECO:0007669"/>
    <property type="project" value="UniProtKB-SubCell"/>
</dbReference>
<keyword evidence="8" id="KW-0963">Cytoplasm</keyword>
<feature type="binding site" evidence="8">
    <location>
        <position position="89"/>
    </location>
    <ligand>
        <name>substrate</name>
    </ligand>
</feature>
<comment type="caution">
    <text evidence="8">Lacks conserved residue(s) required for the propagation of feature annotation.</text>
</comment>
<dbReference type="PANTHER" id="PTHR21091:SF169">
    <property type="entry name" value="UROPORPHYRINOGEN DECARBOXYLASE"/>
    <property type="match status" value="1"/>
</dbReference>
<feature type="domain" description="Uroporphyrinogen decarboxylase (URO-D)" evidence="12">
    <location>
        <begin position="154"/>
        <end position="170"/>
    </location>
</feature>
<evidence type="ECO:0000256" key="5">
    <source>
        <dbReference type="ARBA" id="ARBA00022793"/>
    </source>
</evidence>
<accession>A0A0P7ZFE3</accession>
<proteinExistence type="inferred from homology"/>
<feature type="binding site" evidence="8">
    <location>
        <begin position="39"/>
        <end position="43"/>
    </location>
    <ligand>
        <name>substrate</name>
    </ligand>
</feature>
<evidence type="ECO:0000256" key="1">
    <source>
        <dbReference type="ARBA" id="ARBA00004804"/>
    </source>
</evidence>
<keyword evidence="6 8" id="KW-0456">Lyase</keyword>
<dbReference type="Proteomes" id="UP000050465">
    <property type="component" value="Unassembled WGS sequence"/>
</dbReference>
<dbReference type="FunFam" id="3.20.20.210:FF:000006">
    <property type="entry name" value="Uroporphyrinogen decarboxylase"/>
    <property type="match status" value="1"/>
</dbReference>
<dbReference type="UniPathway" id="UPA00251">
    <property type="reaction ID" value="UER00321"/>
</dbReference>
<dbReference type="InterPro" id="IPR000257">
    <property type="entry name" value="Uroporphyrinogen_deCOase"/>
</dbReference>
<dbReference type="CDD" id="cd00717">
    <property type="entry name" value="URO-D"/>
    <property type="match status" value="1"/>
</dbReference>
<dbReference type="AlphaFoldDB" id="A0A0P7ZFE3"/>
<dbReference type="NCBIfam" id="TIGR01464">
    <property type="entry name" value="hemE"/>
    <property type="match status" value="1"/>
</dbReference>
<organism evidence="13 14">
    <name type="scientific">Phormidesmis priestleyi Ana</name>
    <dbReference type="NCBI Taxonomy" id="1666911"/>
    <lineage>
        <taxon>Bacteria</taxon>
        <taxon>Bacillati</taxon>
        <taxon>Cyanobacteriota</taxon>
        <taxon>Cyanophyceae</taxon>
        <taxon>Leptolyngbyales</taxon>
        <taxon>Leptolyngbyaceae</taxon>
        <taxon>Phormidesmis</taxon>
    </lineage>
</organism>
<evidence type="ECO:0000256" key="6">
    <source>
        <dbReference type="ARBA" id="ARBA00023239"/>
    </source>
</evidence>
<evidence type="ECO:0000256" key="2">
    <source>
        <dbReference type="ARBA" id="ARBA00009935"/>
    </source>
</evidence>
<dbReference type="Pfam" id="PF01208">
    <property type="entry name" value="URO-D"/>
    <property type="match status" value="1"/>
</dbReference>
<feature type="domain" description="Uroporphyrinogen decarboxylase (URO-D)" evidence="11">
    <location>
        <begin position="34"/>
        <end position="43"/>
    </location>
</feature>
<comment type="similarity">
    <text evidence="2 8 10">Belongs to the uroporphyrinogen decarboxylase family.</text>
</comment>
<sequence>MKTDLFLTTDSTPSHSSAGRLLRAAKNQPVDRPPVWMMRQAGRYLKSYRDLRQQYPSFRMRSEIPELAIAISLQPFQAFHPDGVILFSDILTPLSALGIEFEITESKGPVLAHPIRCQADLNKMRPLHPEENLLFIGQILQGLCHELQGQAAILGFVGAPWTLATYLVEGQNSIHYSLIKRMAFCEPELLHQLLAKLAEAISIYALYQIRNGAEVVQIFDSWAGHLNPIDYATFVLPYQQQIIRQVKFIYPEVPLILCVHDSTALLPLIAQSGADVIHVDWTVRISQARQILGQLPVQGNLDPCILLGSSGLIQKRTLEVIQEAGIQGHIMNLGQGILPNTPEENVRCFFETVRGVRYTGKAATETI</sequence>
<dbReference type="InterPro" id="IPR038071">
    <property type="entry name" value="UROD/MetE-like_sf"/>
</dbReference>
<feature type="binding site" evidence="8">
    <location>
        <position position="221"/>
    </location>
    <ligand>
        <name>substrate</name>
    </ligand>
</feature>
<dbReference type="EMBL" id="LJZR01000113">
    <property type="protein sequence ID" value="KPQ31288.1"/>
    <property type="molecule type" value="Genomic_DNA"/>
</dbReference>
<evidence type="ECO:0000256" key="9">
    <source>
        <dbReference type="RuleBase" id="RU000554"/>
    </source>
</evidence>
<dbReference type="Gene3D" id="3.20.20.210">
    <property type="match status" value="1"/>
</dbReference>
<evidence type="ECO:0000256" key="4">
    <source>
        <dbReference type="ARBA" id="ARBA00012288"/>
    </source>
</evidence>
<evidence type="ECO:0000313" key="13">
    <source>
        <dbReference type="EMBL" id="KPQ31288.1"/>
    </source>
</evidence>
<evidence type="ECO:0000259" key="11">
    <source>
        <dbReference type="PROSITE" id="PS00906"/>
    </source>
</evidence>
<dbReference type="PATRIC" id="fig|1666911.3.peg.1294"/>
<comment type="subunit">
    <text evidence="3 8">Homodimer.</text>
</comment>
<dbReference type="HAMAP" id="MF_00218">
    <property type="entry name" value="URO_D"/>
    <property type="match status" value="1"/>
</dbReference>
<evidence type="ECO:0000256" key="8">
    <source>
        <dbReference type="HAMAP-Rule" id="MF_00218"/>
    </source>
</evidence>
<dbReference type="InterPro" id="IPR006361">
    <property type="entry name" value="Uroporphyrinogen_deCO2ase_HemE"/>
</dbReference>
<protein>
    <recommendedName>
        <fullName evidence="4 8">Uroporphyrinogen decarboxylase</fullName>
        <shortName evidence="8">UPD</shortName>
        <shortName evidence="8">URO-D</shortName>
        <ecNumber evidence="4 8">4.1.1.37</ecNumber>
    </recommendedName>
</protein>
<dbReference type="SUPFAM" id="SSF51726">
    <property type="entry name" value="UROD/MetE-like"/>
    <property type="match status" value="1"/>
</dbReference>
<dbReference type="PANTHER" id="PTHR21091">
    <property type="entry name" value="METHYLTETRAHYDROFOLATE:HOMOCYSTEINE METHYLTRANSFERASE RELATED"/>
    <property type="match status" value="1"/>
</dbReference>
<comment type="catalytic activity">
    <reaction evidence="8 9">
        <text>uroporphyrinogen III + 4 H(+) = coproporphyrinogen III + 4 CO2</text>
        <dbReference type="Rhea" id="RHEA:19865"/>
        <dbReference type="ChEBI" id="CHEBI:15378"/>
        <dbReference type="ChEBI" id="CHEBI:16526"/>
        <dbReference type="ChEBI" id="CHEBI:57308"/>
        <dbReference type="ChEBI" id="CHEBI:57309"/>
        <dbReference type="EC" id="4.1.1.37"/>
    </reaction>
</comment>
<comment type="function">
    <text evidence="8">Catalyzes the decarboxylation of four acetate groups of uroporphyrinogen-III to yield coproporphyrinogen-III.</text>
</comment>
<reference evidence="13 14" key="1">
    <citation type="submission" date="2015-09" db="EMBL/GenBank/DDBJ databases">
        <title>Identification and resolution of microdiversity through metagenomic sequencing of parallel consortia.</title>
        <authorList>
            <person name="Nelson W.C."/>
            <person name="Romine M.F."/>
            <person name="Lindemann S.R."/>
        </authorList>
    </citation>
    <scope>NUCLEOTIDE SEQUENCE [LARGE SCALE GENOMIC DNA]</scope>
    <source>
        <strain evidence="13">Ana</strain>
    </source>
</reference>